<accession>A0A161K760</accession>
<proteinExistence type="predicted"/>
<reference evidence="2" key="1">
    <citation type="submission" date="2015-10" db="EMBL/GenBank/DDBJ databases">
        <authorList>
            <person name="Gilbert D.G."/>
        </authorList>
    </citation>
    <scope>NUCLEOTIDE SEQUENCE</scope>
</reference>
<protein>
    <submittedName>
        <fullName evidence="2">Uncharacterized protein</fullName>
    </submittedName>
</protein>
<evidence type="ECO:0000256" key="1">
    <source>
        <dbReference type="SAM" id="Phobius"/>
    </source>
</evidence>
<name>A0A161K760_9ZZZZ</name>
<sequence length="119" mass="13538">MDDAFATLRNLPPHLRPYRFWIWLQVVILTFHVRHIQRDMRAMMVRISPRGEVDIVAVGDGPETIKPDPLAFELSKGFRLAMGELDLAVPRGERLQSAPAVTMPRRPCAIGTRLPRPDT</sequence>
<feature type="transmembrane region" description="Helical" evidence="1">
    <location>
        <begin position="20"/>
        <end position="36"/>
    </location>
</feature>
<keyword evidence="1" id="KW-1133">Transmembrane helix</keyword>
<keyword evidence="1" id="KW-0472">Membrane</keyword>
<keyword evidence="1" id="KW-0812">Transmembrane</keyword>
<evidence type="ECO:0000313" key="2">
    <source>
        <dbReference type="EMBL" id="CUS56526.1"/>
    </source>
</evidence>
<dbReference type="EMBL" id="CZQD01000028">
    <property type="protein sequence ID" value="CUS56526.1"/>
    <property type="molecule type" value="Genomic_DNA"/>
</dbReference>
<dbReference type="AlphaFoldDB" id="A0A161K760"/>
<gene>
    <name evidence="2" type="ORF">MGWOODY_Hyp2421</name>
</gene>
<organism evidence="2">
    <name type="scientific">hydrothermal vent metagenome</name>
    <dbReference type="NCBI Taxonomy" id="652676"/>
    <lineage>
        <taxon>unclassified sequences</taxon>
        <taxon>metagenomes</taxon>
        <taxon>ecological metagenomes</taxon>
    </lineage>
</organism>